<reference evidence="3" key="1">
    <citation type="submission" date="2020-10" db="EMBL/GenBank/DDBJ databases">
        <authorList>
            <person name="Han B."/>
            <person name="Lu T."/>
            <person name="Zhao Q."/>
            <person name="Huang X."/>
            <person name="Zhao Y."/>
        </authorList>
    </citation>
    <scope>NUCLEOTIDE SEQUENCE</scope>
</reference>
<feature type="region of interest" description="Disordered" evidence="1">
    <location>
        <begin position="1"/>
        <end position="60"/>
    </location>
</feature>
<comment type="caution">
    <text evidence="3">The sequence shown here is derived from an EMBL/GenBank/DDBJ whole genome shotgun (WGS) entry which is preliminary data.</text>
</comment>
<dbReference type="OrthoDB" id="696502at2759"/>
<protein>
    <recommendedName>
        <fullName evidence="2">Retrotransposon gag domain-containing protein</fullName>
    </recommendedName>
</protein>
<evidence type="ECO:0000256" key="1">
    <source>
        <dbReference type="SAM" id="MobiDB-lite"/>
    </source>
</evidence>
<keyword evidence="4" id="KW-1185">Reference proteome</keyword>
<proteinExistence type="predicted"/>
<dbReference type="Proteomes" id="UP000604825">
    <property type="component" value="Unassembled WGS sequence"/>
</dbReference>
<dbReference type="AlphaFoldDB" id="A0A811NT99"/>
<evidence type="ECO:0000313" key="4">
    <source>
        <dbReference type="Proteomes" id="UP000604825"/>
    </source>
</evidence>
<accession>A0A811NT99</accession>
<evidence type="ECO:0000313" key="3">
    <source>
        <dbReference type="EMBL" id="CAD6230549.1"/>
    </source>
</evidence>
<dbReference type="InterPro" id="IPR005162">
    <property type="entry name" value="Retrotrans_gag_dom"/>
</dbReference>
<dbReference type="EMBL" id="CAJGYO010000005">
    <property type="protein sequence ID" value="CAD6230549.1"/>
    <property type="molecule type" value="Genomic_DNA"/>
</dbReference>
<evidence type="ECO:0000259" key="2">
    <source>
        <dbReference type="Pfam" id="PF03732"/>
    </source>
</evidence>
<name>A0A811NT99_9POAL</name>
<gene>
    <name evidence="3" type="ORF">NCGR_LOCUS20809</name>
</gene>
<dbReference type="Pfam" id="PF03732">
    <property type="entry name" value="Retrotrans_gag"/>
    <property type="match status" value="1"/>
</dbReference>
<organism evidence="3 4">
    <name type="scientific">Miscanthus lutarioriparius</name>
    <dbReference type="NCBI Taxonomy" id="422564"/>
    <lineage>
        <taxon>Eukaryota</taxon>
        <taxon>Viridiplantae</taxon>
        <taxon>Streptophyta</taxon>
        <taxon>Embryophyta</taxon>
        <taxon>Tracheophyta</taxon>
        <taxon>Spermatophyta</taxon>
        <taxon>Magnoliopsida</taxon>
        <taxon>Liliopsida</taxon>
        <taxon>Poales</taxon>
        <taxon>Poaceae</taxon>
        <taxon>PACMAD clade</taxon>
        <taxon>Panicoideae</taxon>
        <taxon>Andropogonodae</taxon>
        <taxon>Andropogoneae</taxon>
        <taxon>Saccharinae</taxon>
        <taxon>Miscanthus</taxon>
    </lineage>
</organism>
<feature type="domain" description="Retrotransposon gag" evidence="2">
    <location>
        <begin position="146"/>
        <end position="239"/>
    </location>
</feature>
<sequence>MADHGGGVHGVPVPEDGRGGDKVAAAGVCSTTTASPPGFPSTARTSGTAEPYPRGGHHLRPQPCSPSVDVLFCIVVGAGLRALRAGQRDPRTLAVQLHLGDVAPRNPPLPKIESPKLDGDNPRLWRDRSEMYFDVYAVNAAMKTLFAALNFVGAAALWLQTVERRGRISDWEKFCQLVFQKFDRDQYKNQLRQLDSLQQTGSVAEYKQKFEQLSHGILLYNESYDDTYFVTRFIGGLKEEIRAPISLHRPTEVDAASALALLQEQELENAKKKNLAKGDVQYKP</sequence>